<dbReference type="GO" id="GO:0032259">
    <property type="term" value="P:methylation"/>
    <property type="evidence" value="ECO:0007669"/>
    <property type="project" value="UniProtKB-KW"/>
</dbReference>
<keyword evidence="2" id="KW-0808">Transferase</keyword>
<dbReference type="CDD" id="cd02440">
    <property type="entry name" value="AdoMet_MTases"/>
    <property type="match status" value="1"/>
</dbReference>
<dbReference type="InterPro" id="IPR029063">
    <property type="entry name" value="SAM-dependent_MTases_sf"/>
</dbReference>
<dbReference type="Proteomes" id="UP001302719">
    <property type="component" value="Chromosome"/>
</dbReference>
<dbReference type="RefSeq" id="WP_312643033.1">
    <property type="nucleotide sequence ID" value="NZ_CP116967.1"/>
</dbReference>
<dbReference type="PANTHER" id="PTHR11006:SF4">
    <property type="entry name" value="PROTEIN ARGININE N-METHYLTRANSFERASE 7"/>
    <property type="match status" value="1"/>
</dbReference>
<proteinExistence type="predicted"/>
<reference evidence="2 3" key="1">
    <citation type="submission" date="2023-01" db="EMBL/GenBank/DDBJ databases">
        <title>Cultivation and genomic characterization of new, ubiquitous marine nitrite-oxidizing bacteria from the Nitrospirales.</title>
        <authorList>
            <person name="Mueller A.J."/>
            <person name="Daebeler A."/>
            <person name="Herbold C.W."/>
            <person name="Kirkegaard R.H."/>
            <person name="Daims H."/>
        </authorList>
    </citation>
    <scope>NUCLEOTIDE SEQUENCE [LARGE SCALE GENOMIC DNA]</scope>
    <source>
        <strain evidence="2 3">VA</strain>
    </source>
</reference>
<feature type="domain" description="Methyltransferase" evidence="1">
    <location>
        <begin position="69"/>
        <end position="163"/>
    </location>
</feature>
<dbReference type="EMBL" id="CP116967">
    <property type="protein sequence ID" value="WNM57932.1"/>
    <property type="molecule type" value="Genomic_DNA"/>
</dbReference>
<dbReference type="PANTHER" id="PTHR11006">
    <property type="entry name" value="PROTEIN ARGININE N-METHYLTRANSFERASE"/>
    <property type="match status" value="1"/>
</dbReference>
<keyword evidence="3" id="KW-1185">Reference proteome</keyword>
<evidence type="ECO:0000313" key="2">
    <source>
        <dbReference type="EMBL" id="WNM57932.1"/>
    </source>
</evidence>
<dbReference type="KEGG" id="nall:PP769_18460"/>
<accession>A0AA96GAV1</accession>
<dbReference type="GO" id="GO:0042054">
    <property type="term" value="F:histone methyltransferase activity"/>
    <property type="evidence" value="ECO:0007669"/>
    <property type="project" value="TreeGrafter"/>
</dbReference>
<dbReference type="Gene3D" id="3.40.50.150">
    <property type="entry name" value="Vaccinia Virus protein VP39"/>
    <property type="match status" value="1"/>
</dbReference>
<dbReference type="AlphaFoldDB" id="A0AA96GAV1"/>
<evidence type="ECO:0000313" key="3">
    <source>
        <dbReference type="Proteomes" id="UP001302719"/>
    </source>
</evidence>
<dbReference type="GO" id="GO:0016274">
    <property type="term" value="F:protein-arginine N-methyltransferase activity"/>
    <property type="evidence" value="ECO:0007669"/>
    <property type="project" value="InterPro"/>
</dbReference>
<name>A0AA96GAV1_9BACT</name>
<protein>
    <submittedName>
        <fullName evidence="2">Methyltransferase domain-containing protein</fullName>
    </submittedName>
</protein>
<dbReference type="InterPro" id="IPR025799">
    <property type="entry name" value="Arg_MeTrfase"/>
</dbReference>
<dbReference type="Gene3D" id="2.70.160.11">
    <property type="entry name" value="Hnrnp arginine n-methyltransferase1"/>
    <property type="match status" value="1"/>
</dbReference>
<dbReference type="SUPFAM" id="SSF53335">
    <property type="entry name" value="S-adenosyl-L-methionine-dependent methyltransferases"/>
    <property type="match status" value="1"/>
</dbReference>
<organism evidence="2 3">
    <name type="scientific">Candidatus Nitrospira allomarina</name>
    <dbReference type="NCBI Taxonomy" id="3020900"/>
    <lineage>
        <taxon>Bacteria</taxon>
        <taxon>Pseudomonadati</taxon>
        <taxon>Nitrospirota</taxon>
        <taxon>Nitrospiria</taxon>
        <taxon>Nitrospirales</taxon>
        <taxon>Nitrospiraceae</taxon>
        <taxon>Nitrospira</taxon>
    </lineage>
</organism>
<dbReference type="InterPro" id="IPR041698">
    <property type="entry name" value="Methyltransf_25"/>
</dbReference>
<evidence type="ECO:0000259" key="1">
    <source>
        <dbReference type="Pfam" id="PF13649"/>
    </source>
</evidence>
<sequence length="335" mass="38460">MIDGMVSRITGLAKKVIMSNKTLDRLFYDFSNMGEFSSLYQHEKMLADHIRVDTYHDAIRAHIKPGDTVIDLGTGTGILALFAARQGAKVYAIDHSSFIDIARKTAAKNGIDTITFVRSNSQRFNPPEKVDFIIHEQMGDDLFNENMIHNLLDLKRRALKSTGKILPGRFELFLEPVTLKKEYRMPFLWEKPVTVRDLPQSIDFSFLRDLPEARAFQPPGYIRHMVEEAAVDFFLCAPQPVMTFDLNDLDDASMVPMHWQANQRVIRAGGLDGFCLYFLADFGEGIQLDTRPGRTHWPNRLFRMPRVEYAVGDVIRYSVDVGDIRRSYTWKFTVE</sequence>
<dbReference type="Pfam" id="PF13649">
    <property type="entry name" value="Methyltransf_25"/>
    <property type="match status" value="1"/>
</dbReference>
<keyword evidence="2" id="KW-0489">Methyltransferase</keyword>
<gene>
    <name evidence="2" type="ORF">PP769_18460</name>
</gene>